<evidence type="ECO:0000256" key="2">
    <source>
        <dbReference type="ARBA" id="ARBA00023015"/>
    </source>
</evidence>
<dbReference type="AlphaFoldDB" id="A0A9R1W0X8"/>
<dbReference type="Gene3D" id="4.10.280.10">
    <property type="entry name" value="Helix-loop-helix DNA-binding domain"/>
    <property type="match status" value="1"/>
</dbReference>
<evidence type="ECO:0000313" key="7">
    <source>
        <dbReference type="EMBL" id="KAJ0217717.1"/>
    </source>
</evidence>
<proteinExistence type="predicted"/>
<keyword evidence="4" id="KW-0539">Nucleus</keyword>
<dbReference type="InterPro" id="IPR036638">
    <property type="entry name" value="HLH_DNA-bd_sf"/>
</dbReference>
<dbReference type="GO" id="GO:0003700">
    <property type="term" value="F:DNA-binding transcription factor activity"/>
    <property type="evidence" value="ECO:0000318"/>
    <property type="project" value="GO_Central"/>
</dbReference>
<accession>A0A9R1W0X8</accession>
<organism evidence="7 8">
    <name type="scientific">Lactuca sativa</name>
    <name type="common">Garden lettuce</name>
    <dbReference type="NCBI Taxonomy" id="4236"/>
    <lineage>
        <taxon>Eukaryota</taxon>
        <taxon>Viridiplantae</taxon>
        <taxon>Streptophyta</taxon>
        <taxon>Embryophyta</taxon>
        <taxon>Tracheophyta</taxon>
        <taxon>Spermatophyta</taxon>
        <taxon>Magnoliopsida</taxon>
        <taxon>eudicotyledons</taxon>
        <taxon>Gunneridae</taxon>
        <taxon>Pentapetalae</taxon>
        <taxon>asterids</taxon>
        <taxon>campanulids</taxon>
        <taxon>Asterales</taxon>
        <taxon>Asteraceae</taxon>
        <taxon>Cichorioideae</taxon>
        <taxon>Cichorieae</taxon>
        <taxon>Lactucinae</taxon>
        <taxon>Lactuca</taxon>
    </lineage>
</organism>
<dbReference type="PANTHER" id="PTHR12565:SF407">
    <property type="entry name" value="MYC-TYPE, BASIC HELIX-LOOP-HELIX (BHLH) DOMAIN-CONTAINING PROTEIN-RELATED"/>
    <property type="match status" value="1"/>
</dbReference>
<dbReference type="SUPFAM" id="SSF47459">
    <property type="entry name" value="HLH, helix-loop-helix DNA-binding domain"/>
    <property type="match status" value="1"/>
</dbReference>
<dbReference type="PANTHER" id="PTHR12565">
    <property type="entry name" value="STEROL REGULATORY ELEMENT-BINDING PROTEIN"/>
    <property type="match status" value="1"/>
</dbReference>
<gene>
    <name evidence="7" type="ORF">LSAT_V11C300124460</name>
</gene>
<dbReference type="Proteomes" id="UP000235145">
    <property type="component" value="Unassembled WGS sequence"/>
</dbReference>
<comment type="subcellular location">
    <subcellularLocation>
        <location evidence="1">Nucleus</location>
    </subcellularLocation>
</comment>
<dbReference type="EMBL" id="NBSK02000003">
    <property type="protein sequence ID" value="KAJ0217717.1"/>
    <property type="molecule type" value="Genomic_DNA"/>
</dbReference>
<evidence type="ECO:0000256" key="4">
    <source>
        <dbReference type="ARBA" id="ARBA00023242"/>
    </source>
</evidence>
<keyword evidence="3" id="KW-0804">Transcription</keyword>
<sequence length="283" mass="31819">MDDHLTLGIETSMELLQNNINPSLGSFISSNISVHGITPMSADNFSDHHHHQRNERSLPFMPLPDGTNNDLGINLSRCHQGASFNDPMTHLPTTIDDMVKRMSGVESLGNTKSFIFSSGVTGENKAIRNYGYGGKKRKKNIKADAEKPREVVHVRARRGEATDSHSLAERMRREKINQKLRCLQELVPGCYKTMGMSVMLDVTISYIRSLQNQIEFLSMKLSAASMFYDFNSAEMEALDTMKLTKCPNKFMWQGVNGYEAQVMDRMGGEGYGDLAQFQSIWPI</sequence>
<feature type="domain" description="BHLH" evidence="6">
    <location>
        <begin position="160"/>
        <end position="210"/>
    </location>
</feature>
<dbReference type="InterPro" id="IPR024097">
    <property type="entry name" value="bHLH_ZIP_TF"/>
</dbReference>
<keyword evidence="8" id="KW-1185">Reference proteome</keyword>
<dbReference type="GO" id="GO:0046983">
    <property type="term" value="F:protein dimerization activity"/>
    <property type="evidence" value="ECO:0007669"/>
    <property type="project" value="InterPro"/>
</dbReference>
<name>A0A9R1W0X8_LACSA</name>
<comment type="caution">
    <text evidence="7">The sequence shown here is derived from an EMBL/GenBank/DDBJ whole genome shotgun (WGS) entry which is preliminary data.</text>
</comment>
<evidence type="ECO:0000256" key="5">
    <source>
        <dbReference type="SAM" id="MobiDB-lite"/>
    </source>
</evidence>
<evidence type="ECO:0000313" key="8">
    <source>
        <dbReference type="Proteomes" id="UP000235145"/>
    </source>
</evidence>
<evidence type="ECO:0000256" key="3">
    <source>
        <dbReference type="ARBA" id="ARBA00023163"/>
    </source>
</evidence>
<evidence type="ECO:0000259" key="6">
    <source>
        <dbReference type="PROSITE" id="PS50888"/>
    </source>
</evidence>
<dbReference type="GO" id="GO:0005634">
    <property type="term" value="C:nucleus"/>
    <property type="evidence" value="ECO:0000318"/>
    <property type="project" value="GO_Central"/>
</dbReference>
<feature type="region of interest" description="Disordered" evidence="5">
    <location>
        <begin position="43"/>
        <end position="63"/>
    </location>
</feature>
<dbReference type="InterPro" id="IPR011598">
    <property type="entry name" value="bHLH_dom"/>
</dbReference>
<dbReference type="Pfam" id="PF00010">
    <property type="entry name" value="HLH"/>
    <property type="match status" value="1"/>
</dbReference>
<dbReference type="PROSITE" id="PS50888">
    <property type="entry name" value="BHLH"/>
    <property type="match status" value="1"/>
</dbReference>
<keyword evidence="2" id="KW-0805">Transcription regulation</keyword>
<protein>
    <recommendedName>
        <fullName evidence="6">BHLH domain-containing protein</fullName>
    </recommendedName>
</protein>
<reference evidence="7 8" key="1">
    <citation type="journal article" date="2017" name="Nat. Commun.">
        <title>Genome assembly with in vitro proximity ligation data and whole-genome triplication in lettuce.</title>
        <authorList>
            <person name="Reyes-Chin-Wo S."/>
            <person name="Wang Z."/>
            <person name="Yang X."/>
            <person name="Kozik A."/>
            <person name="Arikit S."/>
            <person name="Song C."/>
            <person name="Xia L."/>
            <person name="Froenicke L."/>
            <person name="Lavelle D.O."/>
            <person name="Truco M.J."/>
            <person name="Xia R."/>
            <person name="Zhu S."/>
            <person name="Xu C."/>
            <person name="Xu H."/>
            <person name="Xu X."/>
            <person name="Cox K."/>
            <person name="Korf I."/>
            <person name="Meyers B.C."/>
            <person name="Michelmore R.W."/>
        </authorList>
    </citation>
    <scope>NUCLEOTIDE SEQUENCE [LARGE SCALE GENOMIC DNA]</scope>
    <source>
        <strain evidence="8">cv. Salinas</strain>
        <tissue evidence="7">Seedlings</tissue>
    </source>
</reference>
<dbReference type="SMART" id="SM00353">
    <property type="entry name" value="HLH"/>
    <property type="match status" value="1"/>
</dbReference>
<evidence type="ECO:0000256" key="1">
    <source>
        <dbReference type="ARBA" id="ARBA00004123"/>
    </source>
</evidence>